<sequence>MCANKMKQEAQNPLILRCHRLMEAFAKSDDERDFYIDRLEGFLIYIDLDKPQAELDALQEELEQNADRYCQIPKLSFYETKKIMEGFVNEKVYDIDTKEKLLDIIQSKEARENFLEFIYDHHAEQEKWQQFYQERSRIRIIEWLRLNHFHFVFEEDLDLPRPLVEKLKHSLFQTKVGKDILTARKNLFAKAKTYYSNEALNPRPKRGRPPKQAAKPDIEPQVTIDIFTTVPPTVRPFLFTPDLQASHFSAFSSKFDSEEDLLASRRQSFDTDASFSQKLASLRSLSSRWLEPEPSSEKNPYAMDNSFNDDDDDDDDDFDDDFSDKKSKKAKAAKPKAKAPAKAAKAAVKAAKPEKPKTKRIMPKVKKETAPTKTKGLKKIIPKKGRITK</sequence>
<dbReference type="InParanoid" id="A0A0U5JBW6"/>
<dbReference type="PATRIC" id="fig|389348.3.peg.2161"/>
<dbReference type="Proteomes" id="UP000069902">
    <property type="component" value="Chromosome cPNK"/>
</dbReference>
<organism evidence="2 3">
    <name type="scientific">Candidatus Protochlamydia naegleriophila</name>
    <dbReference type="NCBI Taxonomy" id="389348"/>
    <lineage>
        <taxon>Bacteria</taxon>
        <taxon>Pseudomonadati</taxon>
        <taxon>Chlamydiota</taxon>
        <taxon>Chlamydiia</taxon>
        <taxon>Parachlamydiales</taxon>
        <taxon>Parachlamydiaceae</taxon>
        <taxon>Candidatus Protochlamydia</taxon>
    </lineage>
</organism>
<feature type="compositionally biased region" description="Low complexity" evidence="1">
    <location>
        <begin position="340"/>
        <end position="350"/>
    </location>
</feature>
<proteinExistence type="predicted"/>
<feature type="compositionally biased region" description="Acidic residues" evidence="1">
    <location>
        <begin position="307"/>
        <end position="322"/>
    </location>
</feature>
<dbReference type="AlphaFoldDB" id="A0A0U5JBW6"/>
<gene>
    <name evidence="2" type="ORF">PNK_1924</name>
</gene>
<dbReference type="Pfam" id="PF03682">
    <property type="entry name" value="UPF0158"/>
    <property type="match status" value="1"/>
</dbReference>
<evidence type="ECO:0000313" key="3">
    <source>
        <dbReference type="Proteomes" id="UP000069902"/>
    </source>
</evidence>
<protein>
    <submittedName>
        <fullName evidence="2">Uncharacterized protein</fullName>
    </submittedName>
</protein>
<dbReference type="RefSeq" id="WP_059061730.1">
    <property type="nucleotide sequence ID" value="NZ_LN879502.1"/>
</dbReference>
<feature type="region of interest" description="Disordered" evidence="1">
    <location>
        <begin position="287"/>
        <end position="389"/>
    </location>
</feature>
<feature type="compositionally biased region" description="Basic residues" evidence="1">
    <location>
        <begin position="375"/>
        <end position="389"/>
    </location>
</feature>
<feature type="region of interest" description="Disordered" evidence="1">
    <location>
        <begin position="199"/>
        <end position="218"/>
    </location>
</feature>
<keyword evidence="3" id="KW-1185">Reference proteome</keyword>
<dbReference type="InterPro" id="IPR005361">
    <property type="entry name" value="UPF0158"/>
</dbReference>
<dbReference type="EMBL" id="LN879502">
    <property type="protein sequence ID" value="CUI17529.1"/>
    <property type="molecule type" value="Genomic_DNA"/>
</dbReference>
<dbReference type="KEGG" id="pnl:PNK_1924"/>
<evidence type="ECO:0000256" key="1">
    <source>
        <dbReference type="SAM" id="MobiDB-lite"/>
    </source>
</evidence>
<feature type="compositionally biased region" description="Basic residues" evidence="1">
    <location>
        <begin position="326"/>
        <end position="339"/>
    </location>
</feature>
<accession>A0A0U5JBW6</accession>
<name>A0A0U5JBW6_9BACT</name>
<dbReference type="STRING" id="389348.PNK_1924"/>
<reference evidence="3" key="1">
    <citation type="submission" date="2015-09" db="EMBL/GenBank/DDBJ databases">
        <authorList>
            <person name="Bertelli C."/>
        </authorList>
    </citation>
    <scope>NUCLEOTIDE SEQUENCE [LARGE SCALE GENOMIC DNA]</scope>
    <source>
        <strain evidence="3">KNic</strain>
    </source>
</reference>
<evidence type="ECO:0000313" key="2">
    <source>
        <dbReference type="EMBL" id="CUI17529.1"/>
    </source>
</evidence>